<dbReference type="AlphaFoldDB" id="A0A5S3XL51"/>
<feature type="chain" id="PRO_5024457489" evidence="1">
    <location>
        <begin position="20"/>
        <end position="280"/>
    </location>
</feature>
<evidence type="ECO:0000256" key="1">
    <source>
        <dbReference type="SAM" id="SignalP"/>
    </source>
</evidence>
<dbReference type="RefSeq" id="WP_138598705.1">
    <property type="nucleotide sequence ID" value="NZ_PNCK01000124.1"/>
</dbReference>
<accession>A0A5S3XL51</accession>
<dbReference type="Proteomes" id="UP000307706">
    <property type="component" value="Unassembled WGS sequence"/>
</dbReference>
<dbReference type="EMBL" id="PNCK01000124">
    <property type="protein sequence ID" value="TMP38300.1"/>
    <property type="molecule type" value="Genomic_DNA"/>
</dbReference>
<evidence type="ECO:0000313" key="3">
    <source>
        <dbReference type="EMBL" id="TMP55088.1"/>
    </source>
</evidence>
<protein>
    <submittedName>
        <fullName evidence="3">Uncharacterized protein</fullName>
    </submittedName>
</protein>
<evidence type="ECO:0000313" key="4">
    <source>
        <dbReference type="Proteomes" id="UP000305730"/>
    </source>
</evidence>
<name>A0A5S3XL51_9GAMM</name>
<feature type="signal peptide" evidence="1">
    <location>
        <begin position="1"/>
        <end position="19"/>
    </location>
</feature>
<reference evidence="3" key="3">
    <citation type="submission" date="2019-09" db="EMBL/GenBank/DDBJ databases">
        <title>Co-occurence of chitin degradation, pigmentation and bioactivity in marine Pseudoalteromonas.</title>
        <authorList>
            <person name="Sonnenschein E.C."/>
            <person name="Bech P.K."/>
        </authorList>
    </citation>
    <scope>NUCLEOTIDE SEQUENCE</scope>
    <source>
        <strain evidence="3">S2231</strain>
    </source>
</reference>
<keyword evidence="1" id="KW-0732">Signal</keyword>
<dbReference type="OrthoDB" id="6308711at2"/>
<keyword evidence="4" id="KW-1185">Reference proteome</keyword>
<gene>
    <name evidence="3" type="ORF">CWB96_18055</name>
    <name evidence="2" type="ORF">CWB97_22165</name>
</gene>
<organism evidence="3 5">
    <name type="scientific">Pseudoalteromonas citrea</name>
    <dbReference type="NCBI Taxonomy" id="43655"/>
    <lineage>
        <taxon>Bacteria</taxon>
        <taxon>Pseudomonadati</taxon>
        <taxon>Pseudomonadota</taxon>
        <taxon>Gammaproteobacteria</taxon>
        <taxon>Alteromonadales</taxon>
        <taxon>Pseudoalteromonadaceae</taxon>
        <taxon>Pseudoalteromonas</taxon>
    </lineage>
</organism>
<dbReference type="Proteomes" id="UP000305730">
    <property type="component" value="Unassembled WGS sequence"/>
</dbReference>
<reference evidence="3 5" key="1">
    <citation type="submission" date="2017-12" db="EMBL/GenBank/DDBJ databases">
        <authorList>
            <person name="Paulsen S."/>
            <person name="Gram L.K."/>
        </authorList>
    </citation>
    <scope>NUCLEOTIDE SEQUENCE [LARGE SCALE GENOMIC DNA]</scope>
    <source>
        <strain evidence="3 5">S2231</strain>
        <strain evidence="2">S2233</strain>
    </source>
</reference>
<dbReference type="EMBL" id="PNCL01000107">
    <property type="protein sequence ID" value="TMP55088.1"/>
    <property type="molecule type" value="Genomic_DNA"/>
</dbReference>
<proteinExistence type="predicted"/>
<reference evidence="4 5" key="2">
    <citation type="submission" date="2019-06" db="EMBL/GenBank/DDBJ databases">
        <title>Co-occurence of chitin degradation, pigmentation and bioactivity in marine Pseudoalteromonas.</title>
        <authorList>
            <person name="Sonnenschein E.C."/>
            <person name="Bech P.K."/>
        </authorList>
    </citation>
    <scope>NUCLEOTIDE SEQUENCE [LARGE SCALE GENOMIC DNA]</scope>
    <source>
        <strain evidence="5">S2231</strain>
        <strain evidence="2 4">S2233</strain>
    </source>
</reference>
<evidence type="ECO:0000313" key="2">
    <source>
        <dbReference type="EMBL" id="TMP38300.1"/>
    </source>
</evidence>
<evidence type="ECO:0000313" key="5">
    <source>
        <dbReference type="Proteomes" id="UP000307706"/>
    </source>
</evidence>
<comment type="caution">
    <text evidence="3">The sequence shown here is derived from an EMBL/GenBank/DDBJ whole genome shotgun (WGS) entry which is preliminary data.</text>
</comment>
<sequence length="280" mass="29645">MFNKTILASAFLFSLSANATVITNDFSPTLKSQYPLQISKPDRSALDSKNYAQGYLASYAQAHVDISQQLLSVNEVCFELDTQYSGSGSTPGSAGVDLYSYFVYAGGSRGNNSSSGRGSSLANPTFSSCFNLAEGFTKSFISEGKIAFTPYTTNTDVVITDVRVSVTGLSKISGDIVTIDAAQNVLGGEGGETVTHSVESGFTYSLSVIDNDTTLNSSGGTYSTLGVSYLEDNGNRVLKALTYGFPTYVKPASDLLFFLIGNDASSQGQLSVNVKKVNFD</sequence>